<feature type="region of interest" description="Disordered" evidence="1">
    <location>
        <begin position="630"/>
        <end position="653"/>
    </location>
</feature>
<dbReference type="AlphaFoldDB" id="A0A2U1J100"/>
<feature type="compositionally biased region" description="Acidic residues" evidence="1">
    <location>
        <begin position="639"/>
        <end position="653"/>
    </location>
</feature>
<evidence type="ECO:0000256" key="1">
    <source>
        <dbReference type="SAM" id="MobiDB-lite"/>
    </source>
</evidence>
<evidence type="ECO:0000313" key="3">
    <source>
        <dbReference type="Proteomes" id="UP000245591"/>
    </source>
</evidence>
<dbReference type="Proteomes" id="UP000245591">
    <property type="component" value="Unassembled WGS sequence"/>
</dbReference>
<accession>A0A2U1J100</accession>
<organism evidence="2 3">
    <name type="scientific">Smittium angustum</name>
    <dbReference type="NCBI Taxonomy" id="133377"/>
    <lineage>
        <taxon>Eukaryota</taxon>
        <taxon>Fungi</taxon>
        <taxon>Fungi incertae sedis</taxon>
        <taxon>Zoopagomycota</taxon>
        <taxon>Kickxellomycotina</taxon>
        <taxon>Harpellomycetes</taxon>
        <taxon>Harpellales</taxon>
        <taxon>Legeriomycetaceae</taxon>
        <taxon>Smittium</taxon>
    </lineage>
</organism>
<feature type="compositionally biased region" description="Basic and acidic residues" evidence="1">
    <location>
        <begin position="209"/>
        <end position="221"/>
    </location>
</feature>
<feature type="compositionally biased region" description="Polar residues" evidence="1">
    <location>
        <begin position="164"/>
        <end position="180"/>
    </location>
</feature>
<keyword evidence="3" id="KW-1185">Reference proteome</keyword>
<comment type="caution">
    <text evidence="2">The sequence shown here is derived from an EMBL/GenBank/DDBJ whole genome shotgun (WGS) entry which is preliminary data.</text>
</comment>
<sequence>MIKTNNKRKRKESKSIQSSDWDPLNEFIVHENFGGNAKNIKENEILDSPKSNSSISRTPSKYNLRPKSTSNTPNKSPLGSNADFFNLQGDFIKEFAESELEDELYNLMNGYEEHSEYEYSNSGSESEKLPFSDRFVTPTKKSLNTNLDVNHLFPTFTSNLKSKNYKNTLDKQSPNLNNSESDSKINKNDSLPDISENKPNNLAEGIDTPNREQREVEKEPLDVDTVKKEPTYKIMEEEYDKTRISMYSEKNYMNGKIDYEFKLHPYYNSVLQMIKNGDGNDLFLKEKLNSAVYQANEYTCQKLFNTPKNLLDSKYIDSDFWPKPSMFQENGIEAYYYMACEGVLNRKVFLSNEYSDASFDQRSVFFQNALKGNRVPKHKQLFSNPKEIESRFVSESDLNHINNISKNIEKYHMLKPLLKKYLKNIRMAHFNTKMNNYFDKFSQDLQDKETLDLIDNELEDKFTDIELSNSKNPKLSAIGKTLFPHDMKIIEKIQNVEKYENFQQEDREYFDFNDSSLQYIQRFTKMAARSLYYNHRNYLFLNKHSSVYDSKNNHQEKINSLVCYPNCFTNSQCDTPDHKSFEHDIVQDFACGLEGNISSEDVEIEEYYNEEIDEQAAKILQKKRLPIKRNSTGGFSSSEESEDNDTEEDTDWIVSDEDEKSFGQRDANIESLKKSIITSKAKKFGLEPPPLPKPKFFDIIDKSEKDLLKRAFERRNVQILDSRESVSRGIGLSTPLFSNPHVRTQFEHEAQRLKRMKYELKKPSTSNQQQSKFFGTSYADKLGPLQSEVLTNKVLQDMDKIMLPLRIADKKLLKYKRNYEKIDWIKILKACAVAGIPDKVISRSYDRLATLFLLNPEDIDKKIKLDN</sequence>
<evidence type="ECO:0000313" key="2">
    <source>
        <dbReference type="EMBL" id="PVZ98734.1"/>
    </source>
</evidence>
<proteinExistence type="predicted"/>
<feature type="compositionally biased region" description="Polar residues" evidence="1">
    <location>
        <begin position="49"/>
        <end position="79"/>
    </location>
</feature>
<gene>
    <name evidence="2" type="ORF">BB558_005243</name>
</gene>
<protein>
    <submittedName>
        <fullName evidence="2">Uncharacterized protein</fullName>
    </submittedName>
</protein>
<reference evidence="2 3" key="1">
    <citation type="journal article" date="2018" name="MBio">
        <title>Comparative Genomics Reveals the Core Gene Toolbox for the Fungus-Insect Symbiosis.</title>
        <authorList>
            <person name="Wang Y."/>
            <person name="Stata M."/>
            <person name="Wang W."/>
            <person name="Stajich J.E."/>
            <person name="White M.M."/>
            <person name="Moncalvo J.M."/>
        </authorList>
    </citation>
    <scope>NUCLEOTIDE SEQUENCE [LARGE SCALE GENOMIC DNA]</scope>
    <source>
        <strain evidence="2 3">AUS-126-30</strain>
    </source>
</reference>
<feature type="region of interest" description="Disordered" evidence="1">
    <location>
        <begin position="38"/>
        <end position="80"/>
    </location>
</feature>
<name>A0A2U1J100_SMIAN</name>
<feature type="region of interest" description="Disordered" evidence="1">
    <location>
        <begin position="164"/>
        <end position="221"/>
    </location>
</feature>
<dbReference type="EMBL" id="MBFU01000514">
    <property type="protein sequence ID" value="PVZ98734.1"/>
    <property type="molecule type" value="Genomic_DNA"/>
</dbReference>